<sequence>MANETADALEILEGYGIACDELESLTEEHDRIISALYSITSDPSASGGGSSADKLGGGVAKLVDLCNRIDGEIKRYIAARDKARSLVRAVMHENIQLGQCLHYRYIDRDRPTVAAYRMGYSDRNYRRVHIRAMEMAQEIVGKETAR</sequence>
<reference evidence="1" key="1">
    <citation type="journal article" date="2021" name="Proc. Natl. Acad. Sci. U.S.A.">
        <title>A Catalog of Tens of Thousands of Viruses from Human Metagenomes Reveals Hidden Associations with Chronic Diseases.</title>
        <authorList>
            <person name="Tisza M.J."/>
            <person name="Buck C.B."/>
        </authorList>
    </citation>
    <scope>NUCLEOTIDE SEQUENCE</scope>
    <source>
        <strain evidence="1">CtWf32</strain>
    </source>
</reference>
<name>A0A8S5SU66_9CAUD</name>
<protein>
    <submittedName>
        <fullName evidence="1">Uncharacterized protein</fullName>
    </submittedName>
</protein>
<organism evidence="1">
    <name type="scientific">Siphoviridae sp. ctWf32</name>
    <dbReference type="NCBI Taxonomy" id="2827884"/>
    <lineage>
        <taxon>Viruses</taxon>
        <taxon>Duplodnaviria</taxon>
        <taxon>Heunggongvirae</taxon>
        <taxon>Uroviricota</taxon>
        <taxon>Caudoviricetes</taxon>
    </lineage>
</organism>
<evidence type="ECO:0000313" key="1">
    <source>
        <dbReference type="EMBL" id="DAF54561.1"/>
    </source>
</evidence>
<accession>A0A8S5SU66</accession>
<proteinExistence type="predicted"/>
<dbReference type="EMBL" id="BK032680">
    <property type="protein sequence ID" value="DAF54561.1"/>
    <property type="molecule type" value="Genomic_DNA"/>
</dbReference>